<accession>A0AAD5M3C1</accession>
<organism evidence="2 3">
    <name type="scientific">Parelaphostrongylus tenuis</name>
    <name type="common">Meningeal worm</name>
    <dbReference type="NCBI Taxonomy" id="148309"/>
    <lineage>
        <taxon>Eukaryota</taxon>
        <taxon>Metazoa</taxon>
        <taxon>Ecdysozoa</taxon>
        <taxon>Nematoda</taxon>
        <taxon>Chromadorea</taxon>
        <taxon>Rhabditida</taxon>
        <taxon>Rhabditina</taxon>
        <taxon>Rhabditomorpha</taxon>
        <taxon>Strongyloidea</taxon>
        <taxon>Metastrongylidae</taxon>
        <taxon>Parelaphostrongylus</taxon>
    </lineage>
</organism>
<sequence length="134" mass="14844">MNDGSTPSNVLINGMLAFEAGKAIIQSWSSPFSYGGRNYFWDNYPHVRSDDIVCSITLDELQKLSDPSKQGRRKRQTNSNTTTSPSSTTMAPNEVLRNAGDKTFAEVILEVVSFFLADAASGRTEDDIPKEQYQ</sequence>
<dbReference type="AlphaFoldDB" id="A0AAD5M3C1"/>
<proteinExistence type="predicted"/>
<dbReference type="Proteomes" id="UP001196413">
    <property type="component" value="Unassembled WGS sequence"/>
</dbReference>
<evidence type="ECO:0000313" key="2">
    <source>
        <dbReference type="EMBL" id="KAJ1351392.1"/>
    </source>
</evidence>
<evidence type="ECO:0000256" key="1">
    <source>
        <dbReference type="SAM" id="MobiDB-lite"/>
    </source>
</evidence>
<feature type="region of interest" description="Disordered" evidence="1">
    <location>
        <begin position="64"/>
        <end position="95"/>
    </location>
</feature>
<name>A0AAD5M3C1_PARTN</name>
<reference evidence="2" key="1">
    <citation type="submission" date="2021-06" db="EMBL/GenBank/DDBJ databases">
        <title>Parelaphostrongylus tenuis whole genome reference sequence.</title>
        <authorList>
            <person name="Garwood T.J."/>
            <person name="Larsen P.A."/>
            <person name="Fountain-Jones N.M."/>
            <person name="Garbe J.R."/>
            <person name="Macchietto M.G."/>
            <person name="Kania S.A."/>
            <person name="Gerhold R.W."/>
            <person name="Richards J.E."/>
            <person name="Wolf T.M."/>
        </authorList>
    </citation>
    <scope>NUCLEOTIDE SEQUENCE</scope>
    <source>
        <strain evidence="2">MNPRO001-30</strain>
        <tissue evidence="2">Meninges</tissue>
    </source>
</reference>
<evidence type="ECO:0000313" key="3">
    <source>
        <dbReference type="Proteomes" id="UP001196413"/>
    </source>
</evidence>
<keyword evidence="3" id="KW-1185">Reference proteome</keyword>
<comment type="caution">
    <text evidence="2">The sequence shown here is derived from an EMBL/GenBank/DDBJ whole genome shotgun (WGS) entry which is preliminary data.</text>
</comment>
<feature type="compositionally biased region" description="Low complexity" evidence="1">
    <location>
        <begin position="77"/>
        <end position="89"/>
    </location>
</feature>
<dbReference type="EMBL" id="JAHQIW010001064">
    <property type="protein sequence ID" value="KAJ1351392.1"/>
    <property type="molecule type" value="Genomic_DNA"/>
</dbReference>
<gene>
    <name evidence="2" type="ORF">KIN20_007387</name>
</gene>
<protein>
    <submittedName>
        <fullName evidence="2">Uncharacterized protein</fullName>
    </submittedName>
</protein>